<feature type="compositionally biased region" description="Polar residues" evidence="1">
    <location>
        <begin position="275"/>
        <end position="295"/>
    </location>
</feature>
<gene>
    <name evidence="4" type="ORF">H8S00_10560</name>
</gene>
<feature type="region of interest" description="Disordered" evidence="1">
    <location>
        <begin position="275"/>
        <end position="301"/>
    </location>
</feature>
<dbReference type="InterPro" id="IPR007627">
    <property type="entry name" value="RNA_pol_sigma70_r2"/>
</dbReference>
<dbReference type="InterPro" id="IPR013325">
    <property type="entry name" value="RNA_pol_sigma_r2"/>
</dbReference>
<accession>A0ABR7F5H1</accession>
<dbReference type="EMBL" id="JACOOZ010000007">
    <property type="protein sequence ID" value="MBC5668427.1"/>
    <property type="molecule type" value="Genomic_DNA"/>
</dbReference>
<evidence type="ECO:0008006" key="6">
    <source>
        <dbReference type="Google" id="ProtNLM"/>
    </source>
</evidence>
<evidence type="ECO:0000259" key="3">
    <source>
        <dbReference type="Pfam" id="PF04542"/>
    </source>
</evidence>
<keyword evidence="5" id="KW-1185">Reference proteome</keyword>
<dbReference type="PANTHER" id="PTHR30603">
    <property type="entry name" value="RNA POLYMERASE SIGMA FACTOR RPO"/>
    <property type="match status" value="1"/>
</dbReference>
<feature type="domain" description="RNA polymerase sigma-70 region 3" evidence="2">
    <location>
        <begin position="219"/>
        <end position="285"/>
    </location>
</feature>
<dbReference type="Gene3D" id="1.20.120.1810">
    <property type="match status" value="1"/>
</dbReference>
<organism evidence="4 5">
    <name type="scientific">Eubacterium segne</name>
    <dbReference type="NCBI Taxonomy" id="2763045"/>
    <lineage>
        <taxon>Bacteria</taxon>
        <taxon>Bacillati</taxon>
        <taxon>Bacillota</taxon>
        <taxon>Clostridia</taxon>
        <taxon>Eubacteriales</taxon>
        <taxon>Eubacteriaceae</taxon>
        <taxon>Eubacterium</taxon>
    </lineage>
</organism>
<dbReference type="Pfam" id="PF04539">
    <property type="entry name" value="Sigma70_r3"/>
    <property type="match status" value="1"/>
</dbReference>
<protein>
    <recommendedName>
        <fullName evidence="6">RNA polymerase sigma-70 domain-containing protein</fullName>
    </recommendedName>
</protein>
<dbReference type="Proteomes" id="UP000597877">
    <property type="component" value="Unassembled WGS sequence"/>
</dbReference>
<reference evidence="4 5" key="1">
    <citation type="submission" date="2020-08" db="EMBL/GenBank/DDBJ databases">
        <title>Genome public.</title>
        <authorList>
            <person name="Liu C."/>
            <person name="Sun Q."/>
        </authorList>
    </citation>
    <scope>NUCLEOTIDE SEQUENCE [LARGE SCALE GENOMIC DNA]</scope>
    <source>
        <strain evidence="4 5">BX4</strain>
    </source>
</reference>
<sequence>MDKKAQFNEALTSLVDYAATKGNEITQEDVKVFFKDLIDDESQYGFINDYLSLNKIKVLGFTPTSFFDTLNEDTTESIAEDSPNEGIPEKVSNFKESQEEIAFVNMYMSDMENIEPLSDTEKVELINQLLSGNAEASKRLVEGSLSLVAELAGNFRGKGVSFGDLIQEGNIGMMLAVSDYNSNCGDFNEFITNRVTDAIKNTINEQINSDRISQHLADQLNLLDKVTKQLSEKLGRVPELAELSEAMGIDEDEVSLLLKTSINTLSVNQDTKIAEDTSQTGNTSDLNDNDNNQPLTWRHSK</sequence>
<comment type="caution">
    <text evidence="4">The sequence shown here is derived from an EMBL/GenBank/DDBJ whole genome shotgun (WGS) entry which is preliminary data.</text>
</comment>
<dbReference type="PANTHER" id="PTHR30603:SF47">
    <property type="entry name" value="RNA POLYMERASE SIGMA FACTOR SIGD, CHLOROPLASTIC"/>
    <property type="match status" value="1"/>
</dbReference>
<evidence type="ECO:0000259" key="2">
    <source>
        <dbReference type="Pfam" id="PF04539"/>
    </source>
</evidence>
<feature type="domain" description="RNA polymerase sigma-70 region 2" evidence="3">
    <location>
        <begin position="140"/>
        <end position="203"/>
    </location>
</feature>
<dbReference type="InterPro" id="IPR013324">
    <property type="entry name" value="RNA_pol_sigma_r3/r4-like"/>
</dbReference>
<dbReference type="RefSeq" id="WP_158577291.1">
    <property type="nucleotide sequence ID" value="NZ_JACOOZ010000007.1"/>
</dbReference>
<evidence type="ECO:0000256" key="1">
    <source>
        <dbReference type="SAM" id="MobiDB-lite"/>
    </source>
</evidence>
<dbReference type="Gene3D" id="1.10.10.10">
    <property type="entry name" value="Winged helix-like DNA-binding domain superfamily/Winged helix DNA-binding domain"/>
    <property type="match status" value="1"/>
</dbReference>
<evidence type="ECO:0000313" key="4">
    <source>
        <dbReference type="EMBL" id="MBC5668427.1"/>
    </source>
</evidence>
<dbReference type="SUPFAM" id="SSF88946">
    <property type="entry name" value="Sigma2 domain of RNA polymerase sigma factors"/>
    <property type="match status" value="1"/>
</dbReference>
<evidence type="ECO:0000313" key="5">
    <source>
        <dbReference type="Proteomes" id="UP000597877"/>
    </source>
</evidence>
<dbReference type="SUPFAM" id="SSF88659">
    <property type="entry name" value="Sigma3 and sigma4 domains of RNA polymerase sigma factors"/>
    <property type="match status" value="1"/>
</dbReference>
<dbReference type="InterPro" id="IPR050239">
    <property type="entry name" value="Sigma-70_RNA_pol_init_factors"/>
</dbReference>
<proteinExistence type="predicted"/>
<dbReference type="Pfam" id="PF04542">
    <property type="entry name" value="Sigma70_r2"/>
    <property type="match status" value="1"/>
</dbReference>
<name>A0ABR7F5H1_9FIRM</name>
<dbReference type="InterPro" id="IPR036388">
    <property type="entry name" value="WH-like_DNA-bd_sf"/>
</dbReference>
<dbReference type="InterPro" id="IPR007624">
    <property type="entry name" value="RNA_pol_sigma70_r3"/>
</dbReference>